<keyword evidence="3 4" id="KW-0472">Membrane</keyword>
<dbReference type="HOGENOM" id="CLU_038134_0_1_9"/>
<dbReference type="SMART" id="SM00244">
    <property type="entry name" value="PHB"/>
    <property type="match status" value="1"/>
</dbReference>
<dbReference type="AlphaFoldDB" id="D3A8V4"/>
<gene>
    <name evidence="6" type="ORF">CLOSTHATH_00017</name>
</gene>
<sequence>MPVFIHKLKNKGEKRRTKMSELINKLIPIIIIVAAVILVLMVIMSWWKRVPQDKAGVVTGIKKKVITGGGGIVIPVINRIDYISLSASSLEITTEDSMSSQKVPINVVSTVVLKVKNDTTSILKAIERFNGKDIKEVKLNMEEIARQILEGKLREVVSTLSVEELYSNREKFANSVQEAAATELSTMGLEIMSFTIKDVTDENGYIKSLGVKQIAEKKKEADIAQAEAERERQIKVSEARRDGEQAKLATEAEISAANKEKLIKEQAYQKEIQTSKAQADVAYAIQKNITEKDVIQTEMDAELLRQERQKDIEQAAVQVEISKEVKNRELAERQAETAKASLQATVVQPAIAEREKQAQIADSEKYKKVAEADASAQTLKKQADAEAEATRMRGLATAETNAIAETKKAEAEAAAIRMKAEAEATATKAKQLAEAEGIRAKQLAEAEGIRAKKLAEAEGIKAALLAEAEGMEKKAEAYNKYNKAAVTEMIVNILPEMAGRIAEPLARIEKITVIDSGSGNGENGVGNLAGNVGSVLAKTLETVKETTGIDFKEIIDADVLGKTTTNVNINGAGQGSGQNSMEQEVSNAEIVEAVLDKRN</sequence>
<protein>
    <submittedName>
        <fullName evidence="6">SPFH/Band 7/PHB domain protein</fullName>
    </submittedName>
</protein>
<reference evidence="6 7" key="1">
    <citation type="submission" date="2010-01" db="EMBL/GenBank/DDBJ databases">
        <authorList>
            <person name="Weinstock G."/>
            <person name="Sodergren E."/>
            <person name="Clifton S."/>
            <person name="Fulton L."/>
            <person name="Fulton B."/>
            <person name="Courtney L."/>
            <person name="Fronick C."/>
            <person name="Harrison M."/>
            <person name="Strong C."/>
            <person name="Farmer C."/>
            <person name="Delahaunty K."/>
            <person name="Markovic C."/>
            <person name="Hall O."/>
            <person name="Minx P."/>
            <person name="Tomlinson C."/>
            <person name="Mitreva M."/>
            <person name="Nelson J."/>
            <person name="Hou S."/>
            <person name="Wollam A."/>
            <person name="Pepin K.H."/>
            <person name="Johnson M."/>
            <person name="Bhonagiri V."/>
            <person name="Nash W.E."/>
            <person name="Warren W."/>
            <person name="Chinwalla A."/>
            <person name="Mardis E.R."/>
            <person name="Wilson R.K."/>
        </authorList>
    </citation>
    <scope>NUCLEOTIDE SEQUENCE [LARGE SCALE GENOMIC DNA]</scope>
    <source>
        <strain evidence="6 7">DSM 13479</strain>
    </source>
</reference>
<dbReference type="InterPro" id="IPR027705">
    <property type="entry name" value="Flotillin_fam"/>
</dbReference>
<dbReference type="InterPro" id="IPR036013">
    <property type="entry name" value="Band_7/SPFH_dom_sf"/>
</dbReference>
<comment type="subcellular location">
    <subcellularLocation>
        <location evidence="1">Membrane</location>
    </subcellularLocation>
</comment>
<evidence type="ECO:0000256" key="2">
    <source>
        <dbReference type="ARBA" id="ARBA00007161"/>
    </source>
</evidence>
<dbReference type="Proteomes" id="UP000004968">
    <property type="component" value="Unassembled WGS sequence"/>
</dbReference>
<dbReference type="GO" id="GO:0002020">
    <property type="term" value="F:protease binding"/>
    <property type="evidence" value="ECO:0007669"/>
    <property type="project" value="TreeGrafter"/>
</dbReference>
<dbReference type="SUPFAM" id="SSF117892">
    <property type="entry name" value="Band 7/SPFH domain"/>
    <property type="match status" value="1"/>
</dbReference>
<evidence type="ECO:0000256" key="3">
    <source>
        <dbReference type="ARBA" id="ARBA00023136"/>
    </source>
</evidence>
<feature type="transmembrane region" description="Helical" evidence="4">
    <location>
        <begin position="26"/>
        <end position="47"/>
    </location>
</feature>
<evidence type="ECO:0000256" key="4">
    <source>
        <dbReference type="SAM" id="Phobius"/>
    </source>
</evidence>
<feature type="domain" description="Band 7" evidence="5">
    <location>
        <begin position="45"/>
        <end position="213"/>
    </location>
</feature>
<dbReference type="PANTHER" id="PTHR13806:SF46">
    <property type="entry name" value="FLOTILLIN-1-RELATED"/>
    <property type="match status" value="1"/>
</dbReference>
<comment type="similarity">
    <text evidence="2">Belongs to the band 7/mec-2 family. Flotillin subfamily.</text>
</comment>
<dbReference type="PANTHER" id="PTHR13806">
    <property type="entry name" value="FLOTILLIN-RELATED"/>
    <property type="match status" value="1"/>
</dbReference>
<keyword evidence="4" id="KW-1133">Transmembrane helix</keyword>
<evidence type="ECO:0000313" key="7">
    <source>
        <dbReference type="Proteomes" id="UP000004968"/>
    </source>
</evidence>
<dbReference type="InterPro" id="IPR001107">
    <property type="entry name" value="Band_7"/>
</dbReference>
<evidence type="ECO:0000313" key="6">
    <source>
        <dbReference type="EMBL" id="EFD01759.1"/>
    </source>
</evidence>
<proteinExistence type="inferred from homology"/>
<organism evidence="6 7">
    <name type="scientific">Hungatella hathewayi DSM 13479</name>
    <dbReference type="NCBI Taxonomy" id="566550"/>
    <lineage>
        <taxon>Bacteria</taxon>
        <taxon>Bacillati</taxon>
        <taxon>Bacillota</taxon>
        <taxon>Clostridia</taxon>
        <taxon>Lachnospirales</taxon>
        <taxon>Lachnospiraceae</taxon>
        <taxon>Hungatella</taxon>
    </lineage>
</organism>
<dbReference type="EMBL" id="ACIO01000001">
    <property type="protein sequence ID" value="EFD01759.1"/>
    <property type="molecule type" value="Genomic_DNA"/>
</dbReference>
<evidence type="ECO:0000259" key="5">
    <source>
        <dbReference type="SMART" id="SM00244"/>
    </source>
</evidence>
<dbReference type="GO" id="GO:0005886">
    <property type="term" value="C:plasma membrane"/>
    <property type="evidence" value="ECO:0007669"/>
    <property type="project" value="TreeGrafter"/>
</dbReference>
<evidence type="ECO:0000256" key="1">
    <source>
        <dbReference type="ARBA" id="ARBA00004370"/>
    </source>
</evidence>
<dbReference type="Pfam" id="PF01145">
    <property type="entry name" value="Band_7"/>
    <property type="match status" value="1"/>
</dbReference>
<dbReference type="Gene3D" id="3.30.479.30">
    <property type="entry name" value="Band 7 domain"/>
    <property type="match status" value="1"/>
</dbReference>
<dbReference type="GO" id="GO:0072659">
    <property type="term" value="P:protein localization to plasma membrane"/>
    <property type="evidence" value="ECO:0007669"/>
    <property type="project" value="TreeGrafter"/>
</dbReference>
<accession>D3A8V4</accession>
<dbReference type="CDD" id="cd03399">
    <property type="entry name" value="SPFH_flotillin"/>
    <property type="match status" value="1"/>
</dbReference>
<name>D3A8V4_9FIRM</name>
<keyword evidence="4" id="KW-0812">Transmembrane</keyword>
<comment type="caution">
    <text evidence="6">The sequence shown here is derived from an EMBL/GenBank/DDBJ whole genome shotgun (WGS) entry which is preliminary data.</text>
</comment>